<sequence length="418" mass="46364">MTNNPYDIDMPNLLKLQRMEDIAMHLLPGPVMASASKIKFQRTTKLALTELKTPATLDAAIEDSATSFSVHARTGKNPPEKHEEDECYNVEGCDVCNGEHALDKAGKSLPFTQTELQAKAFHLRGGGGQDKPHLHRCGRPYIGETGQRTYHSHLEACDRQQTRSPTLASTQTTNQAGPAGRRTVVFNKNDWSTELHLRGGTDEPSADCLEGCLTPSSQLAGSAHAEQPIDAHEHQAGSKGSSRYGPPVHSRQTTHAQAKSPLLDVEEMILTLQACFESHPHWTHHELADLLEQPKTWVLALLHEIALYGPWKAIAADPFCWRLPPADEDELIVHLHRCFTFKSYWSTHDLACVFKLPESKLAQVLTEIAIYGPWSSGNPQKWSWKLKPGREVSGLRWKGKDRAMPDSLSAVTYNGGVQ</sequence>
<name>A0A9Q9AZJ1_9PEZI</name>
<evidence type="ECO:0000259" key="2">
    <source>
        <dbReference type="Pfam" id="PF02270"/>
    </source>
</evidence>
<dbReference type="InterPro" id="IPR036388">
    <property type="entry name" value="WH-like_DNA-bd_sf"/>
</dbReference>
<dbReference type="InterPro" id="IPR036390">
    <property type="entry name" value="WH_DNA-bd_sf"/>
</dbReference>
<organism evidence="3 4">
    <name type="scientific">Septoria linicola</name>
    <dbReference type="NCBI Taxonomy" id="215465"/>
    <lineage>
        <taxon>Eukaryota</taxon>
        <taxon>Fungi</taxon>
        <taxon>Dikarya</taxon>
        <taxon>Ascomycota</taxon>
        <taxon>Pezizomycotina</taxon>
        <taxon>Dothideomycetes</taxon>
        <taxon>Dothideomycetidae</taxon>
        <taxon>Mycosphaerellales</taxon>
        <taxon>Mycosphaerellaceae</taxon>
        <taxon>Septoria</taxon>
    </lineage>
</organism>
<dbReference type="InterPro" id="IPR040450">
    <property type="entry name" value="TFIIF_beta_HTH"/>
</dbReference>
<evidence type="ECO:0000313" key="4">
    <source>
        <dbReference type="Proteomes" id="UP001056384"/>
    </source>
</evidence>
<dbReference type="Pfam" id="PF02270">
    <property type="entry name" value="TFIIF_beta"/>
    <property type="match status" value="2"/>
</dbReference>
<dbReference type="EMBL" id="CP099423">
    <property type="protein sequence ID" value="USW54747.1"/>
    <property type="molecule type" value="Genomic_DNA"/>
</dbReference>
<feature type="region of interest" description="Disordered" evidence="1">
    <location>
        <begin position="220"/>
        <end position="257"/>
    </location>
</feature>
<keyword evidence="3" id="KW-0238">DNA-binding</keyword>
<dbReference type="Gene3D" id="1.10.10.10">
    <property type="entry name" value="Winged helix-like DNA-binding domain superfamily/Winged helix DNA-binding domain"/>
    <property type="match status" value="2"/>
</dbReference>
<dbReference type="GO" id="GO:0003677">
    <property type="term" value="F:DNA binding"/>
    <property type="evidence" value="ECO:0007669"/>
    <property type="project" value="UniProtKB-KW"/>
</dbReference>
<dbReference type="AlphaFoldDB" id="A0A9Q9AZJ1"/>
<protein>
    <submittedName>
        <fullName evidence="3">Winged helix-like DNA-binding domain superfamily, TFIIF beta subunit, HTH</fullName>
    </submittedName>
</protein>
<dbReference type="Proteomes" id="UP001056384">
    <property type="component" value="Chromosome 6"/>
</dbReference>
<accession>A0A9Q9AZJ1</accession>
<feature type="domain" description="TFIIF beta subunit HTH" evidence="2">
    <location>
        <begin position="326"/>
        <end position="388"/>
    </location>
</feature>
<reference evidence="3" key="1">
    <citation type="submission" date="2022-06" db="EMBL/GenBank/DDBJ databases">
        <title>Complete genome sequences of two strains of the flax pathogen Septoria linicola.</title>
        <authorList>
            <person name="Lapalu N."/>
            <person name="Simon A."/>
            <person name="Demenou B."/>
            <person name="Paumier D."/>
            <person name="Guillot M.-P."/>
            <person name="Gout L."/>
            <person name="Valade R."/>
        </authorList>
    </citation>
    <scope>NUCLEOTIDE SEQUENCE</scope>
    <source>
        <strain evidence="3">SE15195</strain>
    </source>
</reference>
<evidence type="ECO:0000256" key="1">
    <source>
        <dbReference type="SAM" id="MobiDB-lite"/>
    </source>
</evidence>
<evidence type="ECO:0000313" key="3">
    <source>
        <dbReference type="EMBL" id="USW54747.1"/>
    </source>
</evidence>
<feature type="domain" description="TFIIF beta subunit HTH" evidence="2">
    <location>
        <begin position="266"/>
        <end position="308"/>
    </location>
</feature>
<feature type="compositionally biased region" description="Basic and acidic residues" evidence="1">
    <location>
        <begin position="227"/>
        <end position="236"/>
    </location>
</feature>
<keyword evidence="4" id="KW-1185">Reference proteome</keyword>
<feature type="region of interest" description="Disordered" evidence="1">
    <location>
        <begin position="158"/>
        <end position="182"/>
    </location>
</feature>
<gene>
    <name evidence="3" type="ORF">Slin15195_G080660</name>
</gene>
<feature type="compositionally biased region" description="Polar residues" evidence="1">
    <location>
        <begin position="162"/>
        <end position="176"/>
    </location>
</feature>
<proteinExistence type="predicted"/>
<dbReference type="SUPFAM" id="SSF46785">
    <property type="entry name" value="Winged helix' DNA-binding domain"/>
    <property type="match status" value="1"/>
</dbReference>